<dbReference type="EMBL" id="ML978160">
    <property type="protein sequence ID" value="KAF2034562.1"/>
    <property type="molecule type" value="Genomic_DNA"/>
</dbReference>
<dbReference type="PANTHER" id="PTHR11941:SF54">
    <property type="entry name" value="ENOYL-COA HYDRATASE, MITOCHONDRIAL"/>
    <property type="match status" value="1"/>
</dbReference>
<evidence type="ECO:0000256" key="3">
    <source>
        <dbReference type="ARBA" id="ARBA00023026"/>
    </source>
</evidence>
<name>A0A9P4LSA2_9PLEO</name>
<evidence type="ECO:0000256" key="1">
    <source>
        <dbReference type="ARBA" id="ARBA00004685"/>
    </source>
</evidence>
<dbReference type="FunFam" id="3.90.226.10:FF:000009">
    <property type="entry name" value="Carnitinyl-CoA dehydratase"/>
    <property type="match status" value="1"/>
</dbReference>
<keyword evidence="4" id="KW-0456">Lyase</keyword>
<dbReference type="SUPFAM" id="SSF52096">
    <property type="entry name" value="ClpP/crotonase"/>
    <property type="match status" value="1"/>
</dbReference>
<organism evidence="6 7">
    <name type="scientific">Setomelanomma holmii</name>
    <dbReference type="NCBI Taxonomy" id="210430"/>
    <lineage>
        <taxon>Eukaryota</taxon>
        <taxon>Fungi</taxon>
        <taxon>Dikarya</taxon>
        <taxon>Ascomycota</taxon>
        <taxon>Pezizomycotina</taxon>
        <taxon>Dothideomycetes</taxon>
        <taxon>Pleosporomycetidae</taxon>
        <taxon>Pleosporales</taxon>
        <taxon>Pleosporineae</taxon>
        <taxon>Phaeosphaeriaceae</taxon>
        <taxon>Setomelanomma</taxon>
    </lineage>
</organism>
<dbReference type="GO" id="GO:0005739">
    <property type="term" value="C:mitochondrion"/>
    <property type="evidence" value="ECO:0007669"/>
    <property type="project" value="TreeGrafter"/>
</dbReference>
<accession>A0A9P4LSA2</accession>
<dbReference type="OrthoDB" id="2018133at2759"/>
<comment type="caution">
    <text evidence="6">The sequence shown here is derived from an EMBL/GenBank/DDBJ whole genome shotgun (WGS) entry which is preliminary data.</text>
</comment>
<reference evidence="6" key="1">
    <citation type="journal article" date="2020" name="Stud. Mycol.">
        <title>101 Dothideomycetes genomes: a test case for predicting lifestyles and emergence of pathogens.</title>
        <authorList>
            <person name="Haridas S."/>
            <person name="Albert R."/>
            <person name="Binder M."/>
            <person name="Bloem J."/>
            <person name="Labutti K."/>
            <person name="Salamov A."/>
            <person name="Andreopoulos B."/>
            <person name="Baker S."/>
            <person name="Barry K."/>
            <person name="Bills G."/>
            <person name="Bluhm B."/>
            <person name="Cannon C."/>
            <person name="Castanera R."/>
            <person name="Culley D."/>
            <person name="Daum C."/>
            <person name="Ezra D."/>
            <person name="Gonzalez J."/>
            <person name="Henrissat B."/>
            <person name="Kuo A."/>
            <person name="Liang C."/>
            <person name="Lipzen A."/>
            <person name="Lutzoni F."/>
            <person name="Magnuson J."/>
            <person name="Mondo S."/>
            <person name="Nolan M."/>
            <person name="Ohm R."/>
            <person name="Pangilinan J."/>
            <person name="Park H.-J."/>
            <person name="Ramirez L."/>
            <person name="Alfaro M."/>
            <person name="Sun H."/>
            <person name="Tritt A."/>
            <person name="Yoshinaga Y."/>
            <person name="Zwiers L.-H."/>
            <person name="Turgeon B."/>
            <person name="Goodwin S."/>
            <person name="Spatafora J."/>
            <person name="Crous P."/>
            <person name="Grigoriev I."/>
        </authorList>
    </citation>
    <scope>NUCLEOTIDE SEQUENCE</scope>
    <source>
        <strain evidence="6">CBS 110217</strain>
    </source>
</reference>
<evidence type="ECO:0000313" key="7">
    <source>
        <dbReference type="Proteomes" id="UP000799777"/>
    </source>
</evidence>
<evidence type="ECO:0000256" key="5">
    <source>
        <dbReference type="RuleBase" id="RU003707"/>
    </source>
</evidence>
<dbReference type="Gene3D" id="3.90.226.10">
    <property type="entry name" value="2-enoyl-CoA Hydratase, Chain A, domain 1"/>
    <property type="match status" value="1"/>
</dbReference>
<keyword evidence="7" id="KW-1185">Reference proteome</keyword>
<keyword evidence="3" id="KW-0843">Virulence</keyword>
<comment type="similarity">
    <text evidence="2 5">Belongs to the enoyl-CoA hydratase/isomerase family.</text>
</comment>
<dbReference type="InterPro" id="IPR029045">
    <property type="entry name" value="ClpP/crotonase-like_dom_sf"/>
</dbReference>
<evidence type="ECO:0000256" key="2">
    <source>
        <dbReference type="ARBA" id="ARBA00005254"/>
    </source>
</evidence>
<dbReference type="PANTHER" id="PTHR11941">
    <property type="entry name" value="ENOYL-COA HYDRATASE-RELATED"/>
    <property type="match status" value="1"/>
</dbReference>
<comment type="pathway">
    <text evidence="1">Mycotoxin biosynthesis.</text>
</comment>
<dbReference type="Proteomes" id="UP000799777">
    <property type="component" value="Unassembled WGS sequence"/>
</dbReference>
<dbReference type="AlphaFoldDB" id="A0A9P4LSA2"/>
<dbReference type="PROSITE" id="PS00166">
    <property type="entry name" value="ENOYL_COA_HYDRATASE"/>
    <property type="match status" value="1"/>
</dbReference>
<proteinExistence type="inferred from homology"/>
<dbReference type="FunFam" id="1.10.12.10:FF:000001">
    <property type="entry name" value="Probable enoyl-CoA hydratase, mitochondrial"/>
    <property type="match status" value="1"/>
</dbReference>
<dbReference type="Pfam" id="PF00378">
    <property type="entry name" value="ECH_1"/>
    <property type="match status" value="1"/>
</dbReference>
<dbReference type="GO" id="GO:0016836">
    <property type="term" value="F:hydro-lyase activity"/>
    <property type="evidence" value="ECO:0007669"/>
    <property type="project" value="UniProtKB-ARBA"/>
</dbReference>
<gene>
    <name evidence="6" type="ORF">EK21DRAFT_55862</name>
</gene>
<dbReference type="Gene3D" id="1.10.12.10">
    <property type="entry name" value="Lyase 2-enoyl-coa Hydratase, Chain A, domain 2"/>
    <property type="match status" value="1"/>
</dbReference>
<dbReference type="InterPro" id="IPR018376">
    <property type="entry name" value="Enoyl-CoA_hyd/isom_CS"/>
</dbReference>
<evidence type="ECO:0000313" key="6">
    <source>
        <dbReference type="EMBL" id="KAF2034562.1"/>
    </source>
</evidence>
<evidence type="ECO:0000256" key="4">
    <source>
        <dbReference type="ARBA" id="ARBA00023239"/>
    </source>
</evidence>
<dbReference type="GO" id="GO:0006635">
    <property type="term" value="P:fatty acid beta-oxidation"/>
    <property type="evidence" value="ECO:0007669"/>
    <property type="project" value="TreeGrafter"/>
</dbReference>
<sequence length="266" mass="28255">MSRDVLDPPSLIVTIREAGVAVVELNRPKKRNALSQVLIDELTAALSQLDRSPTIRVIVLSGADASPFCAGADLSELAKISTAEAYSRKYLKDLGDAISSFRKPILAAVRGFAFGGGFELALMCDMIFASSDARFGFPEVKLGTIPGAGGTQRLARAIGKQKAMELILTGAPTSATEMERLGVVNRVISADGDVLEETLEVARTVASYSAGAVGLAKQAVAAAETTTLTAGLEIERALYYSSFSLADCREGIQAFLEKRPANFRHR</sequence>
<dbReference type="InterPro" id="IPR001753">
    <property type="entry name" value="Enoyl-CoA_hydra/iso"/>
</dbReference>
<dbReference type="InterPro" id="IPR014748">
    <property type="entry name" value="Enoyl-CoA_hydra_C"/>
</dbReference>
<dbReference type="CDD" id="cd06558">
    <property type="entry name" value="crotonase-like"/>
    <property type="match status" value="1"/>
</dbReference>
<protein>
    <submittedName>
        <fullName evidence="6">ClpP/crotonase</fullName>
    </submittedName>
</protein>